<dbReference type="Gene3D" id="1.25.40.20">
    <property type="entry name" value="Ankyrin repeat-containing domain"/>
    <property type="match status" value="1"/>
</dbReference>
<gene>
    <name evidence="6" type="ORF">SCF082_LOCUS47161</name>
</gene>
<dbReference type="Gene3D" id="2.60.40.150">
    <property type="entry name" value="C2 domain"/>
    <property type="match status" value="1"/>
</dbReference>
<feature type="region of interest" description="Disordered" evidence="4">
    <location>
        <begin position="423"/>
        <end position="458"/>
    </location>
</feature>
<dbReference type="PROSITE" id="PS50088">
    <property type="entry name" value="ANK_REPEAT"/>
    <property type="match status" value="1"/>
</dbReference>
<dbReference type="InterPro" id="IPR000008">
    <property type="entry name" value="C2_dom"/>
</dbReference>
<keyword evidence="2 3" id="KW-0040">ANK repeat</keyword>
<dbReference type="SUPFAM" id="SSF48403">
    <property type="entry name" value="Ankyrin repeat"/>
    <property type="match status" value="1"/>
</dbReference>
<evidence type="ECO:0000313" key="7">
    <source>
        <dbReference type="Proteomes" id="UP001642464"/>
    </source>
</evidence>
<dbReference type="SMART" id="SM00248">
    <property type="entry name" value="ANK"/>
    <property type="match status" value="5"/>
</dbReference>
<accession>A0ABP0RJL1</accession>
<evidence type="ECO:0000259" key="5">
    <source>
        <dbReference type="PROSITE" id="PS50004"/>
    </source>
</evidence>
<dbReference type="PANTHER" id="PTHR24198:SF165">
    <property type="entry name" value="ANKYRIN REPEAT-CONTAINING PROTEIN-RELATED"/>
    <property type="match status" value="1"/>
</dbReference>
<dbReference type="InterPro" id="IPR036770">
    <property type="entry name" value="Ankyrin_rpt-contain_sf"/>
</dbReference>
<dbReference type="SUPFAM" id="SSF49562">
    <property type="entry name" value="C2 domain (Calcium/lipid-binding domain, CaLB)"/>
    <property type="match status" value="1"/>
</dbReference>
<keyword evidence="7" id="KW-1185">Reference proteome</keyword>
<keyword evidence="1" id="KW-0677">Repeat</keyword>
<dbReference type="EMBL" id="CAXAMM010041696">
    <property type="protein sequence ID" value="CAK9100802.1"/>
    <property type="molecule type" value="Genomic_DNA"/>
</dbReference>
<evidence type="ECO:0000256" key="3">
    <source>
        <dbReference type="PROSITE-ProRule" id="PRU00023"/>
    </source>
</evidence>
<feature type="compositionally biased region" description="Basic and acidic residues" evidence="4">
    <location>
        <begin position="429"/>
        <end position="452"/>
    </location>
</feature>
<dbReference type="SMART" id="SM00239">
    <property type="entry name" value="C2"/>
    <property type="match status" value="1"/>
</dbReference>
<evidence type="ECO:0000256" key="4">
    <source>
        <dbReference type="SAM" id="MobiDB-lite"/>
    </source>
</evidence>
<sequence>MLGLACAVRPTFPRGIRRFGVAPQSVFRKLSRRAKLLGAELKDWSHEREQLLRIWTKKHLKTLQYLKTLPPDRLLELSRLKLVAANQQFDDRFNAAFFRTLDFVQEKVAEIQRKGVAEMWHHSSFRLKLLKLMDFLGLKALQRWTSTEGETATGAPRKNRPAGTPVDAGALALVGAGIGSAVHGFYGYSFGFCIWAVLRSLRRFVVVCLDTEDASRLFKYAPPQLKKRKSELFPWLHHELHVMRQIRAGNLQYIGRVGDKDWEQAHDADLDHSPETLFDLAMSALAAHPRVHEWLGTRVRPMAEPEHVLYRLHEGVTETFLAWQVKGELGEAEVQVKSTGSIVDFIYVFPEDMAMKTSSSAASDKLLFMFLCNDPEKPKEAVQAQAVQGASVAARAAARTADRTGVGSCCDVLCADELQSRHRPARRIRQQERSDKILRPDTEGEAKAKLSDEADFLEPRPTSNDTEICVFLEKAEGLPQADFLGTADPYVEISLMSCDPLKIPDLKMFDLKNLSGPLSDSTLFKATSRIVRGSLSPQWNQAFYFCIPEADLTVYLRVLDYDLVVSDDFLGHCSFGVLDALGQRDGISAGWHALIHQGTPGQKLAALRDPHVAEAEGSTPSVRLRAAPGQESTYDLSSAKIFVKVSLTGRSIRPLLQSSTREGREGREVREADCDEPAFLELVEVIQKNDIWGALRLLSSKRVSVNTKVLEGAFQGYTALLIACSQKHAEMVKALVDIFKASLVVQAPGGRTAAMLACSARAEGLAEWLISEGVPADLTDDAGRNVLFYAVQEAFPQLTAFLLSKQRLSPMTRALDGSSPLSLAVSTEHTASVVVAKQLLEAKATPDSSDNKGNLPLHEACRAGNDKCVKLLHSHSHAALLGALDSEGQVPYSLAKAAGLPEATLKLLQPGKRAAKPSREEPKSSRQLGESFEEAEKRELRARKAAISAEAEASWQAWRMLHPRTDAALEKNGLGKDEDDRAAKPFKVEDLEDPFFALSQPSRAEDAQATTRRRSDVAKKSWRVAGFCFSAKGASSPFNLKSWMKRSARAQLGPDKTSYSPDREEREEA</sequence>
<comment type="caution">
    <text evidence="6">The sequence shown here is derived from an EMBL/GenBank/DDBJ whole genome shotgun (WGS) entry which is preliminary data.</text>
</comment>
<evidence type="ECO:0000256" key="1">
    <source>
        <dbReference type="ARBA" id="ARBA00022737"/>
    </source>
</evidence>
<feature type="repeat" description="ANK" evidence="3">
    <location>
        <begin position="816"/>
        <end position="851"/>
    </location>
</feature>
<dbReference type="Pfam" id="PF12796">
    <property type="entry name" value="Ank_2"/>
    <property type="match status" value="2"/>
</dbReference>
<dbReference type="CDD" id="cd00030">
    <property type="entry name" value="C2"/>
    <property type="match status" value="1"/>
</dbReference>
<proteinExistence type="predicted"/>
<evidence type="ECO:0000313" key="6">
    <source>
        <dbReference type="EMBL" id="CAK9100802.1"/>
    </source>
</evidence>
<dbReference type="InterPro" id="IPR035892">
    <property type="entry name" value="C2_domain_sf"/>
</dbReference>
<reference evidence="6 7" key="1">
    <citation type="submission" date="2024-02" db="EMBL/GenBank/DDBJ databases">
        <authorList>
            <person name="Chen Y."/>
            <person name="Shah S."/>
            <person name="Dougan E. K."/>
            <person name="Thang M."/>
            <person name="Chan C."/>
        </authorList>
    </citation>
    <scope>NUCLEOTIDE SEQUENCE [LARGE SCALE GENOMIC DNA]</scope>
</reference>
<dbReference type="Proteomes" id="UP001642464">
    <property type="component" value="Unassembled WGS sequence"/>
</dbReference>
<protein>
    <recommendedName>
        <fullName evidence="5">C2 domain-containing protein</fullName>
    </recommendedName>
</protein>
<name>A0ABP0RJL1_9DINO</name>
<dbReference type="PROSITE" id="PS50004">
    <property type="entry name" value="C2"/>
    <property type="match status" value="1"/>
</dbReference>
<feature type="region of interest" description="Disordered" evidence="4">
    <location>
        <begin position="1045"/>
        <end position="1069"/>
    </location>
</feature>
<organism evidence="6 7">
    <name type="scientific">Durusdinium trenchii</name>
    <dbReference type="NCBI Taxonomy" id="1381693"/>
    <lineage>
        <taxon>Eukaryota</taxon>
        <taxon>Sar</taxon>
        <taxon>Alveolata</taxon>
        <taxon>Dinophyceae</taxon>
        <taxon>Suessiales</taxon>
        <taxon>Symbiodiniaceae</taxon>
        <taxon>Durusdinium</taxon>
    </lineage>
</organism>
<feature type="domain" description="C2" evidence="5">
    <location>
        <begin position="449"/>
        <end position="592"/>
    </location>
</feature>
<evidence type="ECO:0000256" key="2">
    <source>
        <dbReference type="ARBA" id="ARBA00023043"/>
    </source>
</evidence>
<dbReference type="PANTHER" id="PTHR24198">
    <property type="entry name" value="ANKYRIN REPEAT AND PROTEIN KINASE DOMAIN-CONTAINING PROTEIN"/>
    <property type="match status" value="1"/>
</dbReference>
<dbReference type="InterPro" id="IPR002110">
    <property type="entry name" value="Ankyrin_rpt"/>
</dbReference>
<feature type="region of interest" description="Disordered" evidence="4">
    <location>
        <begin position="908"/>
        <end position="933"/>
    </location>
</feature>
<dbReference type="Pfam" id="PF00168">
    <property type="entry name" value="C2"/>
    <property type="match status" value="1"/>
</dbReference>